<reference evidence="1 2" key="1">
    <citation type="submission" date="2010-08" db="EMBL/GenBank/DDBJ databases">
        <authorList>
            <person name="Weinstock G."/>
            <person name="Sodergren E."/>
            <person name="Clifton S."/>
            <person name="Fulton L."/>
            <person name="Fulton B."/>
            <person name="Courtney L."/>
            <person name="Fronick C."/>
            <person name="Harrison M."/>
            <person name="Strong C."/>
            <person name="Farmer C."/>
            <person name="Delahaunty K."/>
            <person name="Markovic C."/>
            <person name="Hall O."/>
            <person name="Minx P."/>
            <person name="Tomlinson C."/>
            <person name="Mitreva M."/>
            <person name="Hou S."/>
            <person name="Chen J."/>
            <person name="Wollam A."/>
            <person name="Pepin K.H."/>
            <person name="Johnson M."/>
            <person name="Bhonagiri V."/>
            <person name="Zhang X."/>
            <person name="Suruliraj S."/>
            <person name="Warren W."/>
            <person name="Chinwalla A."/>
            <person name="Mardis E.R."/>
            <person name="Wilson R.K."/>
        </authorList>
    </citation>
    <scope>NUCLEOTIDE SEQUENCE [LARGE SCALE GENOMIC DNA]</scope>
    <source>
        <strain evidence="1 2">F0399</strain>
    </source>
</reference>
<dbReference type="RefSeq" id="WP_009350681.1">
    <property type="nucleotide sequence ID" value="NZ_GL638156.1"/>
</dbReference>
<dbReference type="AlphaFoldDB" id="E7N4T9"/>
<dbReference type="HOGENOM" id="CLU_2702724_0_0_9"/>
<proteinExistence type="predicted"/>
<keyword evidence="2" id="KW-1185">Reference proteome</keyword>
<comment type="caution">
    <text evidence="1">The sequence shown here is derived from an EMBL/GenBank/DDBJ whole genome shotgun (WGS) entry which is preliminary data.</text>
</comment>
<evidence type="ECO:0000313" key="2">
    <source>
        <dbReference type="Proteomes" id="UP000004633"/>
    </source>
</evidence>
<protein>
    <submittedName>
        <fullName evidence="1">Uncharacterized protein</fullName>
    </submittedName>
</protein>
<gene>
    <name evidence="1" type="ORF">HMPREF9555_02034</name>
</gene>
<dbReference type="Pfam" id="PF07205">
    <property type="entry name" value="DUF1413"/>
    <property type="match status" value="1"/>
</dbReference>
<evidence type="ECO:0000313" key="1">
    <source>
        <dbReference type="EMBL" id="EFW28820.1"/>
    </source>
</evidence>
<sequence>MHPLFHVTIAKIHALPSKKIFKIADLIDPITWINTGGRASLGRALGNYIDHHEPNICRLGKTPNNQQLYEIVN</sequence>
<dbReference type="STRING" id="749551.HMPREF9555_02034"/>
<dbReference type="Proteomes" id="UP000004633">
    <property type="component" value="Unassembled WGS sequence"/>
</dbReference>
<dbReference type="InterPro" id="IPR010813">
    <property type="entry name" value="DUF1413"/>
</dbReference>
<organism evidence="1 2">
    <name type="scientific">Selenomonas artemidis F0399</name>
    <dbReference type="NCBI Taxonomy" id="749551"/>
    <lineage>
        <taxon>Bacteria</taxon>
        <taxon>Bacillati</taxon>
        <taxon>Bacillota</taxon>
        <taxon>Negativicutes</taxon>
        <taxon>Selenomonadales</taxon>
        <taxon>Selenomonadaceae</taxon>
        <taxon>Selenomonas</taxon>
    </lineage>
</organism>
<accession>E7N4T9</accession>
<name>E7N4T9_9FIRM</name>
<dbReference type="EMBL" id="AECV01000057">
    <property type="protein sequence ID" value="EFW28820.1"/>
    <property type="molecule type" value="Genomic_DNA"/>
</dbReference>